<dbReference type="Proteomes" id="UP001305002">
    <property type="component" value="Chromosome"/>
</dbReference>
<organism evidence="2 3">
    <name type="scientific">Streptomyces coeruleorubidus</name>
    <dbReference type="NCBI Taxonomy" id="116188"/>
    <lineage>
        <taxon>Bacteria</taxon>
        <taxon>Bacillati</taxon>
        <taxon>Actinomycetota</taxon>
        <taxon>Actinomycetes</taxon>
        <taxon>Kitasatosporales</taxon>
        <taxon>Streptomycetaceae</taxon>
        <taxon>Streptomyces</taxon>
    </lineage>
</organism>
<sequence>MFAAFPAEARGALWIEHIGRWRSARPGLTPAQAKGTGSRDGLRYG</sequence>
<dbReference type="EMBL" id="CP137524">
    <property type="protein sequence ID" value="WOT38041.1"/>
    <property type="molecule type" value="Genomic_DNA"/>
</dbReference>
<keyword evidence="3" id="KW-1185">Reference proteome</keyword>
<proteinExistence type="predicted"/>
<dbReference type="RefSeq" id="WP_193504515.1">
    <property type="nucleotide sequence ID" value="NZ_BMSO01000005.1"/>
</dbReference>
<evidence type="ECO:0000313" key="3">
    <source>
        <dbReference type="Proteomes" id="UP001305002"/>
    </source>
</evidence>
<accession>A0ABZ0KK89</accession>
<evidence type="ECO:0000256" key="1">
    <source>
        <dbReference type="SAM" id="MobiDB-lite"/>
    </source>
</evidence>
<reference evidence="2 3" key="1">
    <citation type="journal article" date="2021" name="J. Microbiol. Biotechnol.">
        <title>An Efficient Markerless Deletion System Suitable for the Industrial Strains of Streptomyces.</title>
        <authorList>
            <person name="Dong J."/>
            <person name="Wei J."/>
            <person name="Li H."/>
            <person name="Zhao S."/>
            <person name="Guan W."/>
        </authorList>
    </citation>
    <scope>NUCLEOTIDE SEQUENCE [LARGE SCALE GENOMIC DNA]</scope>
    <source>
        <strain evidence="2 3">CICC 11043</strain>
    </source>
</reference>
<feature type="region of interest" description="Disordered" evidence="1">
    <location>
        <begin position="25"/>
        <end position="45"/>
    </location>
</feature>
<protein>
    <submittedName>
        <fullName evidence="2">Uncharacterized protein</fullName>
    </submittedName>
</protein>
<reference evidence="2 3" key="2">
    <citation type="journal article" date="2024" name="Microb. Biotechnol.">
        <title>The involvement of multiple ABC transporters in daunorubicin efflux in Streptomyces coeruleorubidus.</title>
        <authorList>
            <person name="Dong J."/>
            <person name="Ning J."/>
            <person name="Tian Y."/>
            <person name="Li H."/>
            <person name="Chen H."/>
            <person name="Guan W."/>
        </authorList>
    </citation>
    <scope>NUCLEOTIDE SEQUENCE [LARGE SCALE GENOMIC DNA]</scope>
    <source>
        <strain evidence="2 3">CICC 11043</strain>
    </source>
</reference>
<name>A0ABZ0KK89_STRC4</name>
<evidence type="ECO:0000313" key="2">
    <source>
        <dbReference type="EMBL" id="WOT38041.1"/>
    </source>
</evidence>
<gene>
    <name evidence="2" type="ORF">R5U08_29560</name>
</gene>